<keyword evidence="2" id="KW-1185">Reference proteome</keyword>
<evidence type="ECO:0000313" key="2">
    <source>
        <dbReference type="Proteomes" id="UP001597068"/>
    </source>
</evidence>
<comment type="caution">
    <text evidence="1">The sequence shown here is derived from an EMBL/GenBank/DDBJ whole genome shotgun (WGS) entry which is preliminary data.</text>
</comment>
<gene>
    <name evidence="1" type="ORF">ACFQ04_01340</name>
</gene>
<dbReference type="EMBL" id="JBHTIL010000001">
    <property type="protein sequence ID" value="MFD0924369.1"/>
    <property type="molecule type" value="Genomic_DNA"/>
</dbReference>
<reference evidence="2" key="1">
    <citation type="journal article" date="2019" name="Int. J. Syst. Evol. Microbiol.">
        <title>The Global Catalogue of Microorganisms (GCM) 10K type strain sequencing project: providing services to taxonomists for standard genome sequencing and annotation.</title>
        <authorList>
            <consortium name="The Broad Institute Genomics Platform"/>
            <consortium name="The Broad Institute Genome Sequencing Center for Infectious Disease"/>
            <person name="Wu L."/>
            <person name="Ma J."/>
        </authorList>
    </citation>
    <scope>NUCLEOTIDE SEQUENCE [LARGE SCALE GENOMIC DNA]</scope>
    <source>
        <strain evidence="2">CCUG 50873</strain>
    </source>
</reference>
<evidence type="ECO:0000313" key="1">
    <source>
        <dbReference type="EMBL" id="MFD0924369.1"/>
    </source>
</evidence>
<sequence length="54" mass="5509">MMNIVVNGFAAAAFAPAGAHRWFVERARTASAGAAHHATSLPAVAARDAIPVPI</sequence>
<accession>A0ABW3G132</accession>
<name>A0ABW3G132_9NOCA</name>
<protein>
    <submittedName>
        <fullName evidence="1">Uncharacterized protein</fullName>
    </submittedName>
</protein>
<organism evidence="1 2">
    <name type="scientific">Williamsia deligens</name>
    <dbReference type="NCBI Taxonomy" id="321325"/>
    <lineage>
        <taxon>Bacteria</taxon>
        <taxon>Bacillati</taxon>
        <taxon>Actinomycetota</taxon>
        <taxon>Actinomycetes</taxon>
        <taxon>Mycobacteriales</taxon>
        <taxon>Nocardiaceae</taxon>
        <taxon>Williamsia</taxon>
    </lineage>
</organism>
<proteinExistence type="predicted"/>
<dbReference type="RefSeq" id="WP_253647587.1">
    <property type="nucleotide sequence ID" value="NZ_BAAAMO010000002.1"/>
</dbReference>
<dbReference type="Proteomes" id="UP001597068">
    <property type="component" value="Unassembled WGS sequence"/>
</dbReference>